<feature type="compositionally biased region" description="Basic residues" evidence="1">
    <location>
        <begin position="151"/>
        <end position="179"/>
    </location>
</feature>
<dbReference type="EMBL" id="LNRQ01000007">
    <property type="protein sequence ID" value="KZM89156.1"/>
    <property type="molecule type" value="Genomic_DNA"/>
</dbReference>
<comment type="caution">
    <text evidence="2">The sequence shown here is derived from an EMBL/GenBank/DDBJ whole genome shotgun (WGS) entry which is preliminary data.</text>
</comment>
<evidence type="ECO:0000256" key="1">
    <source>
        <dbReference type="SAM" id="MobiDB-lite"/>
    </source>
</evidence>
<reference evidence="2" key="1">
    <citation type="journal article" date="2016" name="Nat. Genet.">
        <title>A high-quality carrot genome assembly provides new insights into carotenoid accumulation and asterid genome evolution.</title>
        <authorList>
            <person name="Iorizzo M."/>
            <person name="Ellison S."/>
            <person name="Senalik D."/>
            <person name="Zeng P."/>
            <person name="Satapoomin P."/>
            <person name="Huang J."/>
            <person name="Bowman M."/>
            <person name="Iovene M."/>
            <person name="Sanseverino W."/>
            <person name="Cavagnaro P."/>
            <person name="Yildiz M."/>
            <person name="Macko-Podgorni A."/>
            <person name="Moranska E."/>
            <person name="Grzebelus E."/>
            <person name="Grzebelus D."/>
            <person name="Ashrafi H."/>
            <person name="Zheng Z."/>
            <person name="Cheng S."/>
            <person name="Spooner D."/>
            <person name="Van Deynze A."/>
            <person name="Simon P."/>
        </authorList>
    </citation>
    <scope>NUCLEOTIDE SEQUENCE [LARGE SCALE GENOMIC DNA]</scope>
    <source>
        <tissue evidence="2">Leaf</tissue>
    </source>
</reference>
<sequence>MGDHKVLTFNWRDSNIDIKVEIDKCTLLDLIVEYEDEAERRGIHLDFGYPTFAYAWNMRHKWLENDAHLMQMFERFKDSTEIMIWVRTKMQPTPLYKLVMNLRRQNEHKKTVEVDGNAENEDENDTEDEFDVSLNDLEDTSVKPSTSNPKQKPKTKAKPKPIAKPKTKAKPKPKPKPKTKTTITPNILPSPPISPNTAFKNLKIRRSPRFSPLPNTNNDTVSANASANASVNAFDQSAMTQTQSNFVESCNSTLGVDRCRPVLTLLEVYYDVET</sequence>
<accession>A0A164UP28</accession>
<feature type="compositionally biased region" description="Acidic residues" evidence="1">
    <location>
        <begin position="116"/>
        <end position="139"/>
    </location>
</feature>
<gene>
    <name evidence="2" type="ORF">DCAR_026231</name>
</gene>
<dbReference type="AlphaFoldDB" id="A0A164UP28"/>
<name>A0A164UP28_DAUCS</name>
<organism evidence="2">
    <name type="scientific">Daucus carota subsp. sativus</name>
    <name type="common">Carrot</name>
    <dbReference type="NCBI Taxonomy" id="79200"/>
    <lineage>
        <taxon>Eukaryota</taxon>
        <taxon>Viridiplantae</taxon>
        <taxon>Streptophyta</taxon>
        <taxon>Embryophyta</taxon>
        <taxon>Tracheophyta</taxon>
        <taxon>Spermatophyta</taxon>
        <taxon>Magnoliopsida</taxon>
        <taxon>eudicotyledons</taxon>
        <taxon>Gunneridae</taxon>
        <taxon>Pentapetalae</taxon>
        <taxon>asterids</taxon>
        <taxon>campanulids</taxon>
        <taxon>Apiales</taxon>
        <taxon>Apiaceae</taxon>
        <taxon>Apioideae</taxon>
        <taxon>Scandiceae</taxon>
        <taxon>Daucinae</taxon>
        <taxon>Daucus</taxon>
        <taxon>Daucus sect. Daucus</taxon>
    </lineage>
</organism>
<proteinExistence type="predicted"/>
<evidence type="ECO:0000313" key="2">
    <source>
        <dbReference type="EMBL" id="KZM89156.1"/>
    </source>
</evidence>
<protein>
    <submittedName>
        <fullName evidence="2">Uncharacterized protein</fullName>
    </submittedName>
</protein>
<dbReference type="Gramene" id="KZM89156">
    <property type="protein sequence ID" value="KZM89156"/>
    <property type="gene ID" value="DCAR_026231"/>
</dbReference>
<feature type="region of interest" description="Disordered" evidence="1">
    <location>
        <begin position="109"/>
        <end position="198"/>
    </location>
</feature>